<dbReference type="Pfam" id="PF01370">
    <property type="entry name" value="Epimerase"/>
    <property type="match status" value="1"/>
</dbReference>
<evidence type="ECO:0000313" key="2">
    <source>
        <dbReference type="EMBL" id="BCT91166.1"/>
    </source>
</evidence>
<dbReference type="Proteomes" id="UP000681317">
    <property type="component" value="Chromosome"/>
</dbReference>
<evidence type="ECO:0000313" key="3">
    <source>
        <dbReference type="Proteomes" id="UP000681317"/>
    </source>
</evidence>
<dbReference type="InterPro" id="IPR001509">
    <property type="entry name" value="Epimerase_deHydtase"/>
</dbReference>
<dbReference type="RefSeq" id="WP_213435193.1">
    <property type="nucleotide sequence ID" value="NZ_AP024545.1"/>
</dbReference>
<proteinExistence type="predicted"/>
<gene>
    <name evidence="2" type="ORF">LYSCAS_01900</name>
</gene>
<evidence type="ECO:0000259" key="1">
    <source>
        <dbReference type="Pfam" id="PF01370"/>
    </source>
</evidence>
<feature type="domain" description="NAD-dependent epimerase/dehydratase" evidence="1">
    <location>
        <begin position="4"/>
        <end position="227"/>
    </location>
</feature>
<protein>
    <submittedName>
        <fullName evidence="2">3-beta hydroxysteroid dehydrogenase</fullName>
    </submittedName>
</protein>
<dbReference type="PANTHER" id="PTHR48079:SF6">
    <property type="entry name" value="NAD(P)-BINDING DOMAIN-CONTAINING PROTEIN-RELATED"/>
    <property type="match status" value="1"/>
</dbReference>
<name>A0ABN6FNP9_9GAMM</name>
<keyword evidence="3" id="KW-1185">Reference proteome</keyword>
<dbReference type="EMBL" id="AP024545">
    <property type="protein sequence ID" value="BCT91166.1"/>
    <property type="molecule type" value="Genomic_DNA"/>
</dbReference>
<dbReference type="Gene3D" id="3.40.50.720">
    <property type="entry name" value="NAD(P)-binding Rossmann-like Domain"/>
    <property type="match status" value="1"/>
</dbReference>
<dbReference type="InterPro" id="IPR036291">
    <property type="entry name" value="NAD(P)-bd_dom_sf"/>
</dbReference>
<accession>A0ABN6FNP9</accession>
<sequence>MARVLVTGASGFIGAHVVAALRARGHAVVASGRNAAKLPRPAPGVDVRIADLACDPMAPLLAGCDTVVHAAALSAPWGASADFQRANVLATQRVARASLDAGVRRFVHLGSPSIYFRFEDQYEVREEFAAPARWITPYAQSKWASEQVVRAIAAEGLPAIVLRPRAVFGPGDNAILPRLLAVAARGWFPLIHGGRAVVDVTCVDNVAALVADAIDADVPGDGRAYNITNGDPIEVRTLVSLLFDALDMRVRRVAIPRGLAVPLAAVSERIARLRPGCPEPRLTRYGVGVLGYSQTLDIARARRELAYSPGTSIAEGIASFAHWWRRQHA</sequence>
<dbReference type="SUPFAM" id="SSF51735">
    <property type="entry name" value="NAD(P)-binding Rossmann-fold domains"/>
    <property type="match status" value="1"/>
</dbReference>
<dbReference type="PANTHER" id="PTHR48079">
    <property type="entry name" value="PROTEIN YEEZ"/>
    <property type="match status" value="1"/>
</dbReference>
<reference evidence="2 3" key="1">
    <citation type="submission" date="2021-03" db="EMBL/GenBank/DDBJ databases">
        <title>Complete Genome Sequences of Two Lysobacter Strains Isolated from Sea Water (Lysobacter caseinilyticus) and Soil (Lysobacter helvus) in South Korea.</title>
        <authorList>
            <person name="Watanabe Y."/>
            <person name="Arakawa K."/>
        </authorList>
    </citation>
    <scope>NUCLEOTIDE SEQUENCE [LARGE SCALE GENOMIC DNA]</scope>
    <source>
        <strain evidence="2 3">KVB24</strain>
    </source>
</reference>
<organism evidence="2 3">
    <name type="scientific">Noviluteimonas caseinilytica</name>
    <dbReference type="NCBI Taxonomy" id="2675101"/>
    <lineage>
        <taxon>Bacteria</taxon>
        <taxon>Pseudomonadati</taxon>
        <taxon>Pseudomonadota</taxon>
        <taxon>Gammaproteobacteria</taxon>
        <taxon>Lysobacterales</taxon>
        <taxon>Lysobacteraceae</taxon>
        <taxon>Noviluteimonas</taxon>
    </lineage>
</organism>
<dbReference type="InterPro" id="IPR051783">
    <property type="entry name" value="NAD(P)-dependent_oxidoreduct"/>
</dbReference>